<proteinExistence type="predicted"/>
<protein>
    <submittedName>
        <fullName evidence="4">Transposase</fullName>
    </submittedName>
</protein>
<dbReference type="NCBIfam" id="NF033550">
    <property type="entry name" value="transpos_ISL3"/>
    <property type="match status" value="1"/>
</dbReference>
<evidence type="ECO:0000259" key="1">
    <source>
        <dbReference type="Pfam" id="PF01610"/>
    </source>
</evidence>
<comment type="caution">
    <text evidence="4">The sequence shown here is derived from an EMBL/GenBank/DDBJ whole genome shotgun (WGS) entry which is preliminary data.</text>
</comment>
<accession>A0A318L185</accession>
<feature type="domain" description="Transposase IS204/IS1001/IS1096/IS1165 zinc-finger" evidence="3">
    <location>
        <begin position="33"/>
        <end position="77"/>
    </location>
</feature>
<dbReference type="InterPro" id="IPR047951">
    <property type="entry name" value="Transpos_ISL3"/>
</dbReference>
<dbReference type="PANTHER" id="PTHR33498">
    <property type="entry name" value="TRANSPOSASE FOR INSERTION SEQUENCE ELEMENT IS1557"/>
    <property type="match status" value="1"/>
</dbReference>
<feature type="domain" description="Transposase IS204/IS1001/IS1096/IS1165 DDE" evidence="1">
    <location>
        <begin position="148"/>
        <end position="379"/>
    </location>
</feature>
<keyword evidence="5" id="KW-1185">Reference proteome</keyword>
<evidence type="ECO:0000313" key="4">
    <source>
        <dbReference type="EMBL" id="PXX73412.1"/>
    </source>
</evidence>
<name>A0A318L185_9NEIS</name>
<dbReference type="InterPro" id="IPR002560">
    <property type="entry name" value="Transposase_DDE"/>
</dbReference>
<dbReference type="RefSeq" id="WP_110392259.1">
    <property type="nucleotide sequence ID" value="NZ_QJKI01000044.1"/>
</dbReference>
<evidence type="ECO:0000259" key="2">
    <source>
        <dbReference type="Pfam" id="PF13542"/>
    </source>
</evidence>
<dbReference type="InterPro" id="IPR032877">
    <property type="entry name" value="Transposase_HTH"/>
</dbReference>
<evidence type="ECO:0000259" key="3">
    <source>
        <dbReference type="Pfam" id="PF14690"/>
    </source>
</evidence>
<dbReference type="AlphaFoldDB" id="A0A318L185"/>
<reference evidence="4 5" key="1">
    <citation type="submission" date="2018-05" db="EMBL/GenBank/DDBJ databases">
        <title>Genomic Encyclopedia of Type Strains, Phase IV (KMG-IV): sequencing the most valuable type-strain genomes for metagenomic binning, comparative biology and taxonomic classification.</title>
        <authorList>
            <person name="Goeker M."/>
        </authorList>
    </citation>
    <scope>NUCLEOTIDE SEQUENCE [LARGE SCALE GENOMIC DNA]</scope>
    <source>
        <strain evidence="4 5">DSM 29661</strain>
    </source>
</reference>
<dbReference type="PANTHER" id="PTHR33498:SF1">
    <property type="entry name" value="TRANSPOSASE FOR INSERTION SEQUENCE ELEMENT IS1557"/>
    <property type="match status" value="1"/>
</dbReference>
<gene>
    <name evidence="4" type="ORF">DFR34_1441</name>
</gene>
<dbReference type="OrthoDB" id="46712at2"/>
<dbReference type="Pfam" id="PF01610">
    <property type="entry name" value="DDE_Tnp_ISL3"/>
    <property type="match status" value="1"/>
</dbReference>
<dbReference type="Proteomes" id="UP000247555">
    <property type="component" value="Unassembled WGS sequence"/>
</dbReference>
<feature type="domain" description="Transposase IS204/IS1001/IS1096/IS1165 helix-turn-helix" evidence="2">
    <location>
        <begin position="94"/>
        <end position="133"/>
    </location>
</feature>
<dbReference type="EMBL" id="QJKI01000044">
    <property type="protein sequence ID" value="PXX73412.1"/>
    <property type="molecule type" value="Genomic_DNA"/>
</dbReference>
<dbReference type="InterPro" id="IPR029261">
    <property type="entry name" value="Transposase_Znf"/>
</dbReference>
<dbReference type="Pfam" id="PF14690">
    <property type="entry name" value="Zn_ribbon_ISL3"/>
    <property type="match status" value="1"/>
</dbReference>
<evidence type="ECO:0000313" key="5">
    <source>
        <dbReference type="Proteomes" id="UP000247555"/>
    </source>
</evidence>
<organism evidence="4 5">
    <name type="scientific">Rivihabitans pingtungensis</name>
    <dbReference type="NCBI Taxonomy" id="1054498"/>
    <lineage>
        <taxon>Bacteria</taxon>
        <taxon>Pseudomonadati</taxon>
        <taxon>Pseudomonadota</taxon>
        <taxon>Betaproteobacteria</taxon>
        <taxon>Neisseriales</taxon>
        <taxon>Aquaspirillaceae</taxon>
        <taxon>Rivihabitans</taxon>
    </lineage>
</organism>
<dbReference type="Pfam" id="PF13542">
    <property type="entry name" value="HTH_Tnp_ISL3"/>
    <property type="match status" value="1"/>
</dbReference>
<sequence>MVDFLNLLPHLRTLHVQDCGDHYEVEAEGGVLPTACPACGENLYRHGSQRQTYLDTPMHGKRVLIELDRKRYRCKSCGKTLFEPLAVMDGKRLATARLVQHIERHCLRKTFSELSREVGVDDKTIRHIFDDYVSKLKETVVFEAPEVLGIDELKIIGRYRCMLTNVEKLSLFDMLPTRNKADLLTYFKTMPSKEKVKVLTMDLWNVYRQVAQDQFPGRMIVADRFHVVRMANDSIERVRKAIRKELETKARLKLKDDRFVLLSRKHNLDEKGLEKLAAWSEQYPALGAAYEVKERFHDIYRHTSKADAMRAAEEWDASIPSNVAGAFREVRGALRSWWTEIFNHYDCPVSNAYTESINNLAKGMNRMGRGYSFDVIRARLLFDDEARADTRTTIRKKPRKAVPSTPSMGMGRMVPSYNHLFDLEVEENVIEYGPYIPTLVRKLEAGDFA</sequence>